<keyword evidence="9" id="KW-1185">Reference proteome</keyword>
<dbReference type="RefSeq" id="WP_036836124.1">
    <property type="nucleotide sequence ID" value="NZ_AVPG01000034.1"/>
</dbReference>
<dbReference type="SUPFAM" id="SSF52540">
    <property type="entry name" value="P-loop containing nucleoside triphosphate hydrolases"/>
    <property type="match status" value="2"/>
</dbReference>
<evidence type="ECO:0000256" key="2">
    <source>
        <dbReference type="ARBA" id="ARBA00022741"/>
    </source>
</evidence>
<dbReference type="Proteomes" id="UP000030401">
    <property type="component" value="Unassembled WGS sequence"/>
</dbReference>
<evidence type="ECO:0000256" key="1">
    <source>
        <dbReference type="ARBA" id="ARBA00004370"/>
    </source>
</evidence>
<comment type="subcellular location">
    <subcellularLocation>
        <location evidence="1">Membrane</location>
    </subcellularLocation>
</comment>
<evidence type="ECO:0000256" key="3">
    <source>
        <dbReference type="ARBA" id="ARBA00022801"/>
    </source>
</evidence>
<dbReference type="Pfam" id="PF00350">
    <property type="entry name" value="Dynamin_N"/>
    <property type="match status" value="2"/>
</dbReference>
<sequence length="1218" mass="140295">MNVKVNQSNDQILSITSTLYHLLLENNANKEAKKALDLIEKIQTETFVIGFAGHFSAGKSTMINTLLQEAILPSSPIPTSANLVKVKKGRGLARVSFVEGNPIEIAEPYDMDTLKSLCVDGDAIREIELEKAATMLPKGVIIMDTPGIDSSNDADRIMTESALHIVDVLFYVMDYNHVQSEVNLAFLTEMQHKGKPLYIVINQIDKHQSKELTFEAFQQSVYDSFHEWGIKPTKVYFTSLKQLHHPENQYEALQQEIHQLMDAKLQYVYQTVKDACVTITEEHLKQQTEYVQEEIASLQLEAEQLNVTFEGSSSDMYNEMNELEQLATVSEQEMLQQIQSTLHNAYIMPYETREKARLWVESMQADFKIGILFTKKKTEDERQIRLQQFYQELMEKVTANLQWPVRNKLVETAKQFKVLNESVLQPMQSLTISFEPEDVKALLKTGAGSGGDYILHFTQDVATEVKRRYKQQAIHYWQQVKNVLEKRTETEIDTYKAQSNELQKQEEITTTIQHWEQMMTKQKKSLQSVLAGELVHQNSIEEAMQALIARDNRVQQVESLDAYMKEDKPNTTVEQTEKQSKDVDAQISAKHAINVLQRTHSLLDDMHGFNSVRKHLLEKKQRIETKHFTVALFGAFSAGKSSFANALLGDDILPVSPNPTTAAINKISPSNQQFAHGTVEVKVKSVEHLIEDIQYAVAPIQLQSTSLTGLVEEISQLQHTKQLREIDQKRLSFIRAMVAGFEDMKEHVGDTITINMDQFASYVADETKSCFVEWLHLYYDCPLTEQGITIVDTPGADSVNARHTEVSFEYIKQADAILFVTYYNHAFSGADKDFLMQLGRVKDAFSLDKMFFIINAADLAETEADLKLVTNYMQEQLTKFGIRNPRLYAMSSLMAMKEKQGLPLKSHPVLPSSGIKTFEGDFYPYMKEDLTGLLTQEAMYDVHRVKDRIDQMMKSASLDKSEKDKKREKLREQTEIMKQITSQLDTSRYHQVVEQKIEKQTYYVAERMGLRFGDFFKEHINPSTVMGKGAQGKEQLQRAIEQLINHIGHELMQEIRAVSLRIESFLHLYSSEVLLELQHHLHQINEDLALAHPVNQTYITPEIEQPFNDFPLTLFKEELQRYKNQKEFFEGNDKDKVRDSMQVKMKERIELYMKEQTTMLTKYYGPQWDESLNELQKQTIATIQEYEEGMLYSLQEGIEIEKVKQKQIQLRKIYQETT</sequence>
<evidence type="ECO:0000256" key="6">
    <source>
        <dbReference type="SAM" id="Coils"/>
    </source>
</evidence>
<dbReference type="GO" id="GO:0016020">
    <property type="term" value="C:membrane"/>
    <property type="evidence" value="ECO:0007669"/>
    <property type="project" value="UniProtKB-SubCell"/>
</dbReference>
<dbReference type="InterPro" id="IPR027417">
    <property type="entry name" value="P-loop_NTPase"/>
</dbReference>
<dbReference type="Gene3D" id="3.40.50.300">
    <property type="entry name" value="P-loop containing nucleotide triphosphate hydrolases"/>
    <property type="match status" value="2"/>
</dbReference>
<dbReference type="PANTHER" id="PTHR10465">
    <property type="entry name" value="TRANSMEMBRANE GTPASE FZO1"/>
    <property type="match status" value="1"/>
</dbReference>
<feature type="domain" description="Dynamin N-terminal" evidence="7">
    <location>
        <begin position="49"/>
        <end position="203"/>
    </location>
</feature>
<evidence type="ECO:0000313" key="8">
    <source>
        <dbReference type="EMBL" id="KGX84623.1"/>
    </source>
</evidence>
<dbReference type="InterPro" id="IPR027094">
    <property type="entry name" value="Mitofusin_fam"/>
</dbReference>
<comment type="caution">
    <text evidence="8">The sequence shown here is derived from an EMBL/GenBank/DDBJ whole genome shotgun (WGS) entry which is preliminary data.</text>
</comment>
<reference evidence="8 9" key="1">
    <citation type="submission" date="2013-08" db="EMBL/GenBank/DDBJ databases">
        <authorList>
            <person name="Huang J."/>
            <person name="Wang G."/>
        </authorList>
    </citation>
    <scope>NUCLEOTIDE SEQUENCE [LARGE SCALE GENOMIC DNA]</scope>
    <source>
        <strain evidence="8 9">JSM 072002</strain>
    </source>
</reference>
<dbReference type="eggNOG" id="COG0699">
    <property type="taxonomic scope" value="Bacteria"/>
</dbReference>
<keyword evidence="3" id="KW-0378">Hydrolase</keyword>
<dbReference type="OrthoDB" id="5477114at2"/>
<protein>
    <submittedName>
        <fullName evidence="8">Dynamin</fullName>
    </submittedName>
</protein>
<feature type="domain" description="Dynamin N-terminal" evidence="7">
    <location>
        <begin position="630"/>
        <end position="856"/>
    </location>
</feature>
<organism evidence="8 9">
    <name type="scientific">Pontibacillus litoralis JSM 072002</name>
    <dbReference type="NCBI Taxonomy" id="1385512"/>
    <lineage>
        <taxon>Bacteria</taxon>
        <taxon>Bacillati</taxon>
        <taxon>Bacillota</taxon>
        <taxon>Bacilli</taxon>
        <taxon>Bacillales</taxon>
        <taxon>Bacillaceae</taxon>
        <taxon>Pontibacillus</taxon>
    </lineage>
</organism>
<proteinExistence type="predicted"/>
<dbReference type="STRING" id="1385512.N784_12255"/>
<keyword evidence="6" id="KW-0175">Coiled coil</keyword>
<evidence type="ECO:0000259" key="7">
    <source>
        <dbReference type="Pfam" id="PF00350"/>
    </source>
</evidence>
<dbReference type="GO" id="GO:0003924">
    <property type="term" value="F:GTPase activity"/>
    <property type="evidence" value="ECO:0007669"/>
    <property type="project" value="InterPro"/>
</dbReference>
<dbReference type="EMBL" id="AVPG01000034">
    <property type="protein sequence ID" value="KGX84623.1"/>
    <property type="molecule type" value="Genomic_DNA"/>
</dbReference>
<keyword evidence="2" id="KW-0547">Nucleotide-binding</keyword>
<dbReference type="GO" id="GO:0005525">
    <property type="term" value="F:GTP binding"/>
    <property type="evidence" value="ECO:0007669"/>
    <property type="project" value="UniProtKB-KW"/>
</dbReference>
<accession>A0A0A5G0J2</accession>
<name>A0A0A5G0J2_9BACI</name>
<keyword evidence="5" id="KW-0472">Membrane</keyword>
<evidence type="ECO:0000256" key="5">
    <source>
        <dbReference type="ARBA" id="ARBA00023136"/>
    </source>
</evidence>
<evidence type="ECO:0000256" key="4">
    <source>
        <dbReference type="ARBA" id="ARBA00023134"/>
    </source>
</evidence>
<dbReference type="PANTHER" id="PTHR10465:SF0">
    <property type="entry name" value="SARCALUMENIN"/>
    <property type="match status" value="1"/>
</dbReference>
<dbReference type="AlphaFoldDB" id="A0A0A5G0J2"/>
<gene>
    <name evidence="8" type="ORF">N784_12255</name>
</gene>
<dbReference type="InterPro" id="IPR045063">
    <property type="entry name" value="Dynamin_N"/>
</dbReference>
<dbReference type="CDD" id="cd09912">
    <property type="entry name" value="DLP_2"/>
    <property type="match status" value="2"/>
</dbReference>
<evidence type="ECO:0000313" key="9">
    <source>
        <dbReference type="Proteomes" id="UP000030401"/>
    </source>
</evidence>
<feature type="coiled-coil region" evidence="6">
    <location>
        <begin position="953"/>
        <end position="983"/>
    </location>
</feature>
<keyword evidence="4" id="KW-0342">GTP-binding</keyword>